<comment type="caution">
    <text evidence="1">The sequence shown here is derived from an EMBL/GenBank/DDBJ whole genome shotgun (WGS) entry which is preliminary data.</text>
</comment>
<evidence type="ECO:0000313" key="2">
    <source>
        <dbReference type="Proteomes" id="UP000548119"/>
    </source>
</evidence>
<dbReference type="Proteomes" id="UP000548119">
    <property type="component" value="Unassembled WGS sequence"/>
</dbReference>
<keyword evidence="2" id="KW-1185">Reference proteome</keyword>
<accession>A0ABR6E189</accession>
<organism evidence="1 2">
    <name type="scientific">Bartonella chomelii</name>
    <dbReference type="NCBI Taxonomy" id="236402"/>
    <lineage>
        <taxon>Bacteria</taxon>
        <taxon>Pseudomonadati</taxon>
        <taxon>Pseudomonadota</taxon>
        <taxon>Alphaproteobacteria</taxon>
        <taxon>Hyphomicrobiales</taxon>
        <taxon>Bartonellaceae</taxon>
        <taxon>Bartonella</taxon>
    </lineage>
</organism>
<gene>
    <name evidence="1" type="ORF">GGR10_000151</name>
</gene>
<proteinExistence type="predicted"/>
<evidence type="ECO:0000313" key="1">
    <source>
        <dbReference type="EMBL" id="MBA9082328.1"/>
    </source>
</evidence>
<dbReference type="EMBL" id="JACJIR010000001">
    <property type="protein sequence ID" value="MBA9082328.1"/>
    <property type="molecule type" value="Genomic_DNA"/>
</dbReference>
<sequence>MKYAAALDLDVDLHACMKARILLGKSRAISTNIPAMPWREVPAFIKT</sequence>
<reference evidence="1 2" key="1">
    <citation type="submission" date="2020-08" db="EMBL/GenBank/DDBJ databases">
        <title>Genomic Encyclopedia of Type Strains, Phase IV (KMG-IV): sequencing the most valuable type-strain genomes for metagenomic binning, comparative biology and taxonomic classification.</title>
        <authorList>
            <person name="Goeker M."/>
        </authorList>
    </citation>
    <scope>NUCLEOTIDE SEQUENCE [LARGE SCALE GENOMIC DNA]</scope>
    <source>
        <strain evidence="1 2">DSM 21431</strain>
    </source>
</reference>
<name>A0ABR6E189_9HYPH</name>
<protein>
    <submittedName>
        <fullName evidence="1">Uncharacterized protein</fullName>
    </submittedName>
</protein>